<dbReference type="EMBL" id="CP030032">
    <property type="protein sequence ID" value="AWV90613.1"/>
    <property type="molecule type" value="Genomic_DNA"/>
</dbReference>
<dbReference type="OrthoDB" id="5490184at2"/>
<dbReference type="KEGG" id="bsed:DN745_15285"/>
<dbReference type="RefSeq" id="WP_111336159.1">
    <property type="nucleotide sequence ID" value="NZ_CP030032.1"/>
</dbReference>
<keyword evidence="2" id="KW-1185">Reference proteome</keyword>
<reference evidence="1 2" key="1">
    <citation type="submission" date="2018-06" db="EMBL/GenBank/DDBJ databases">
        <title>Lujinxingia sediminis gen. nov. sp. nov., a new facultative anaerobic member of the class Deltaproteobacteria, and proposal of Lujinxingaceae fam. nov.</title>
        <authorList>
            <person name="Guo L.-Y."/>
            <person name="Li C.-M."/>
            <person name="Wang S."/>
            <person name="Du Z.-J."/>
        </authorList>
    </citation>
    <scope>NUCLEOTIDE SEQUENCE [LARGE SCALE GENOMIC DNA]</scope>
    <source>
        <strain evidence="1 2">FA350</strain>
    </source>
</reference>
<protein>
    <submittedName>
        <fullName evidence="1">Uncharacterized protein</fullName>
    </submittedName>
</protein>
<gene>
    <name evidence="1" type="ORF">DN745_15285</name>
</gene>
<sequence length="420" mass="46551">MKSRAIPNLVALAAGVHEHRRVGRALVLLFVLLFSSACPGYEDGYSGTFRENIEASGRNGDALAVDLFRFGDNVSAILRVYQRDPITGDPFGKQKLCVWSDAQSFDSDANKFRLYINKESRQIPRSQLFGTLHNELSMDITLYEESTSAPFDGIEALRMERVSEEPDVDCQSIDDTLIKVSFPRDPDSGATQKMPAAADYDIHNPVLTVAWVGVQPAAGSSQLAAVNRQTPAIPLDDGFGTNFDAQQHALKNERRFAVAPPPDVVRMASGQTTLALGHFAVVDDSEADRPEDISLRDWQFSWDVVNEKLVASSLRPATRPYCDRGTDQWGTALLFVEGSLNDLSRTMRSEIQGAESCAENNRCDEHFYLVDVCSEGDQVLNIELHPTPAHLSTIGLFVTDQFLQSTTIPLPRVNPYQLWR</sequence>
<accession>A0A2Z4FNU0</accession>
<dbReference type="AlphaFoldDB" id="A0A2Z4FNU0"/>
<name>A0A2Z4FNU0_9DELT</name>
<proteinExistence type="predicted"/>
<evidence type="ECO:0000313" key="2">
    <source>
        <dbReference type="Proteomes" id="UP000249799"/>
    </source>
</evidence>
<organism evidence="1 2">
    <name type="scientific">Bradymonas sediminis</name>
    <dbReference type="NCBI Taxonomy" id="1548548"/>
    <lineage>
        <taxon>Bacteria</taxon>
        <taxon>Deltaproteobacteria</taxon>
        <taxon>Bradymonadales</taxon>
        <taxon>Bradymonadaceae</taxon>
        <taxon>Bradymonas</taxon>
    </lineage>
</organism>
<evidence type="ECO:0000313" key="1">
    <source>
        <dbReference type="EMBL" id="AWV90613.1"/>
    </source>
</evidence>
<dbReference type="Proteomes" id="UP000249799">
    <property type="component" value="Chromosome"/>
</dbReference>